<accession>H5SGQ1</accession>
<reference evidence="8" key="2">
    <citation type="journal article" date="2012" name="PLoS ONE">
        <title>A Deeply Branching Thermophilic Bacterium with an Ancient Acetyl-CoA Pathway Dominates a Subsurface Ecosystem.</title>
        <authorList>
            <person name="Takami H."/>
            <person name="Noguchi H."/>
            <person name="Takaki Y."/>
            <person name="Uchiyama I."/>
            <person name="Toyoda A."/>
            <person name="Nishi S."/>
            <person name="Chee G.-J."/>
            <person name="Arai W."/>
            <person name="Nunoura T."/>
            <person name="Itoh T."/>
            <person name="Hattori M."/>
            <person name="Takai K."/>
        </authorList>
    </citation>
    <scope>NUCLEOTIDE SEQUENCE</scope>
</reference>
<dbReference type="HAMAP" id="MF_01369_B">
    <property type="entry name" value="Ribosomal_uL23_B"/>
    <property type="match status" value="1"/>
</dbReference>
<name>H5SGQ1_9BACT</name>
<evidence type="ECO:0000313" key="8">
    <source>
        <dbReference type="EMBL" id="BAL55337.1"/>
    </source>
</evidence>
<dbReference type="InterPro" id="IPR013025">
    <property type="entry name" value="Ribosomal_uL23-like"/>
</dbReference>
<dbReference type="AlphaFoldDB" id="H5SGQ1"/>
<evidence type="ECO:0000256" key="1">
    <source>
        <dbReference type="ARBA" id="ARBA00006700"/>
    </source>
</evidence>
<comment type="function">
    <text evidence="6">One of the early assembly proteins it binds 23S rRNA. One of the proteins that surrounds the polypeptide exit tunnel on the outside of the ribosome. Forms the main docking site for trigger factor binding to the ribosome.</text>
</comment>
<keyword evidence="3 6" id="KW-0694">RNA-binding</keyword>
<dbReference type="SUPFAM" id="SSF54189">
    <property type="entry name" value="Ribosomal proteins S24e, L23 and L15e"/>
    <property type="match status" value="1"/>
</dbReference>
<evidence type="ECO:0000256" key="7">
    <source>
        <dbReference type="RuleBase" id="RU003934"/>
    </source>
</evidence>
<proteinExistence type="inferred from homology"/>
<keyword evidence="2 6" id="KW-0699">rRNA-binding</keyword>
<dbReference type="GO" id="GO:0003735">
    <property type="term" value="F:structural constituent of ribosome"/>
    <property type="evidence" value="ECO:0007669"/>
    <property type="project" value="InterPro"/>
</dbReference>
<dbReference type="PROSITE" id="PS00050">
    <property type="entry name" value="RIBOSOMAL_L23"/>
    <property type="match status" value="1"/>
</dbReference>
<dbReference type="InterPro" id="IPR012678">
    <property type="entry name" value="Ribosomal_uL23/eL15/eS24_sf"/>
</dbReference>
<dbReference type="Pfam" id="PF00276">
    <property type="entry name" value="Ribosomal_L23"/>
    <property type="match status" value="1"/>
</dbReference>
<dbReference type="EMBL" id="AP011715">
    <property type="protein sequence ID" value="BAL55337.1"/>
    <property type="molecule type" value="Genomic_DNA"/>
</dbReference>
<keyword evidence="5 6" id="KW-0687">Ribonucleoprotein</keyword>
<comment type="subunit">
    <text evidence="6">Part of the 50S ribosomal subunit. Contacts protein L29, and trigger factor when it is bound to the ribosome.</text>
</comment>
<evidence type="ECO:0000256" key="5">
    <source>
        <dbReference type="ARBA" id="ARBA00023274"/>
    </source>
</evidence>
<reference evidence="8" key="1">
    <citation type="journal article" date="2005" name="Environ. Microbiol.">
        <title>Genetic and functional properties of uncultivated thermophilic crenarchaeotes from a subsurface gold mine as revealed by analysis of genome fragments.</title>
        <authorList>
            <person name="Nunoura T."/>
            <person name="Hirayama H."/>
            <person name="Takami H."/>
            <person name="Oida H."/>
            <person name="Nishi S."/>
            <person name="Shimamura S."/>
            <person name="Suzuki Y."/>
            <person name="Inagaki F."/>
            <person name="Takai K."/>
            <person name="Nealson K.H."/>
            <person name="Horikoshi K."/>
        </authorList>
    </citation>
    <scope>NUCLEOTIDE SEQUENCE</scope>
</reference>
<protein>
    <recommendedName>
        <fullName evidence="6">Large ribosomal subunit protein uL23</fullName>
    </recommendedName>
</protein>
<dbReference type="GO" id="GO:0006412">
    <property type="term" value="P:translation"/>
    <property type="evidence" value="ECO:0007669"/>
    <property type="project" value="UniProtKB-UniRule"/>
</dbReference>
<evidence type="ECO:0000256" key="6">
    <source>
        <dbReference type="HAMAP-Rule" id="MF_01369"/>
    </source>
</evidence>
<dbReference type="NCBIfam" id="NF004363">
    <property type="entry name" value="PRK05738.2-4"/>
    <property type="match status" value="1"/>
</dbReference>
<evidence type="ECO:0000256" key="3">
    <source>
        <dbReference type="ARBA" id="ARBA00022884"/>
    </source>
</evidence>
<evidence type="ECO:0000256" key="2">
    <source>
        <dbReference type="ARBA" id="ARBA00022730"/>
    </source>
</evidence>
<dbReference type="Gene3D" id="3.30.70.330">
    <property type="match status" value="1"/>
</dbReference>
<keyword evidence="4 6" id="KW-0689">Ribosomal protein</keyword>
<dbReference type="GO" id="GO:0019843">
    <property type="term" value="F:rRNA binding"/>
    <property type="evidence" value="ECO:0007669"/>
    <property type="project" value="UniProtKB-UniRule"/>
</dbReference>
<evidence type="ECO:0000256" key="4">
    <source>
        <dbReference type="ARBA" id="ARBA00022980"/>
    </source>
</evidence>
<dbReference type="PANTHER" id="PTHR11620">
    <property type="entry name" value="60S RIBOSOMAL PROTEIN L23A"/>
    <property type="match status" value="1"/>
</dbReference>
<dbReference type="GO" id="GO:1990904">
    <property type="term" value="C:ribonucleoprotein complex"/>
    <property type="evidence" value="ECO:0007669"/>
    <property type="project" value="UniProtKB-KW"/>
</dbReference>
<comment type="similarity">
    <text evidence="1 6 7">Belongs to the universal ribosomal protein uL23 family.</text>
</comment>
<dbReference type="GO" id="GO:0005840">
    <property type="term" value="C:ribosome"/>
    <property type="evidence" value="ECO:0007669"/>
    <property type="project" value="UniProtKB-KW"/>
</dbReference>
<sequence length="102" mass="12134">MWQIIRRPIITEKALKLQAQRQYVFEVDPRANKIQIKQAIEQLFDVKVESVRTVRLKGKRRVRFVRGHRIEGRLPLRKKAYVTLKEGYHIDLVEGEATQPEQ</sequence>
<organism evidence="8">
    <name type="scientific">uncultured Chlorobiota bacterium</name>
    <dbReference type="NCBI Taxonomy" id="156405"/>
    <lineage>
        <taxon>Bacteria</taxon>
        <taxon>Pseudomonadati</taxon>
        <taxon>Chlorobiota</taxon>
        <taxon>environmental samples</taxon>
    </lineage>
</organism>
<dbReference type="FunFam" id="3.30.70.330:FF:000001">
    <property type="entry name" value="50S ribosomal protein L23"/>
    <property type="match status" value="1"/>
</dbReference>
<dbReference type="InterPro" id="IPR001014">
    <property type="entry name" value="Ribosomal_uL23_CS"/>
</dbReference>
<gene>
    <name evidence="6" type="primary">rplW</name>
    <name evidence="8" type="ORF">HGMM_F27B02C39</name>
</gene>
<dbReference type="InterPro" id="IPR012677">
    <property type="entry name" value="Nucleotide-bd_a/b_plait_sf"/>
</dbReference>